<sequence length="292" mass="34338">MNNQVEGKQINQQSQQDKKVQTKETQKVEKVIEIKPEIKFYEKLVIKVLKQGHIPNHVAFIMDGNRRYATNQGKQKTEGHFSGFVTFKKCCEWCFHLGVKEMTVFAFAIENFNRSKEEVEVLMNLAQKSLRKLANDGEFLQRYNIKVKVCGDLKLLPQEVQQSMLEMEELTKNNKTLLLNICFAYNSQNEIENCFSQIKKQVEDKKLDINKIDNKVIMENMHIKTCPDILIRTSNENRLSNFLTYQSTNTQIIFIKENWPELSIFSILKIIIQYQLQLYKQKQIQKQIDSCI</sequence>
<dbReference type="AlphaFoldDB" id="Q246A4"/>
<keyword evidence="3" id="KW-0460">Magnesium</keyword>
<dbReference type="HOGENOM" id="CLU_038505_0_4_1"/>
<evidence type="ECO:0000256" key="4">
    <source>
        <dbReference type="RuleBase" id="RU363018"/>
    </source>
</evidence>
<dbReference type="GeneID" id="7828634"/>
<comment type="similarity">
    <text evidence="1 4">Belongs to the UPP synthase family.</text>
</comment>
<dbReference type="Gene3D" id="3.40.1180.10">
    <property type="entry name" value="Decaprenyl diphosphate synthase-like"/>
    <property type="match status" value="1"/>
</dbReference>
<organism evidence="6 7">
    <name type="scientific">Tetrahymena thermophila (strain SB210)</name>
    <dbReference type="NCBI Taxonomy" id="312017"/>
    <lineage>
        <taxon>Eukaryota</taxon>
        <taxon>Sar</taxon>
        <taxon>Alveolata</taxon>
        <taxon>Ciliophora</taxon>
        <taxon>Intramacronucleata</taxon>
        <taxon>Oligohymenophorea</taxon>
        <taxon>Hymenostomatida</taxon>
        <taxon>Tetrahymenina</taxon>
        <taxon>Tetrahymenidae</taxon>
        <taxon>Tetrahymena</taxon>
    </lineage>
</organism>
<dbReference type="GO" id="GO:0045547">
    <property type="term" value="F:ditrans,polycis-polyprenyl diphosphate synthase [(2E,6E)-farnesyl diphosphate specific] activity"/>
    <property type="evidence" value="ECO:0007669"/>
    <property type="project" value="TreeGrafter"/>
</dbReference>
<name>Q246A4_TETTS</name>
<reference evidence="7" key="1">
    <citation type="journal article" date="2006" name="PLoS Biol.">
        <title>Macronuclear genome sequence of the ciliate Tetrahymena thermophila, a model eukaryote.</title>
        <authorList>
            <person name="Eisen J.A."/>
            <person name="Coyne R.S."/>
            <person name="Wu M."/>
            <person name="Wu D."/>
            <person name="Thiagarajan M."/>
            <person name="Wortman J.R."/>
            <person name="Badger J.H."/>
            <person name="Ren Q."/>
            <person name="Amedeo P."/>
            <person name="Jones K.M."/>
            <person name="Tallon L.J."/>
            <person name="Delcher A.L."/>
            <person name="Salzberg S.L."/>
            <person name="Silva J.C."/>
            <person name="Haas B.J."/>
            <person name="Majoros W.H."/>
            <person name="Farzad M."/>
            <person name="Carlton J.M."/>
            <person name="Smith R.K. Jr."/>
            <person name="Garg J."/>
            <person name="Pearlman R.E."/>
            <person name="Karrer K.M."/>
            <person name="Sun L."/>
            <person name="Manning G."/>
            <person name="Elde N.C."/>
            <person name="Turkewitz A.P."/>
            <person name="Asai D.J."/>
            <person name="Wilkes D.E."/>
            <person name="Wang Y."/>
            <person name="Cai H."/>
            <person name="Collins K."/>
            <person name="Stewart B.A."/>
            <person name="Lee S.R."/>
            <person name="Wilamowska K."/>
            <person name="Weinberg Z."/>
            <person name="Ruzzo W.L."/>
            <person name="Wloga D."/>
            <person name="Gaertig J."/>
            <person name="Frankel J."/>
            <person name="Tsao C.-C."/>
            <person name="Gorovsky M.A."/>
            <person name="Keeling P.J."/>
            <person name="Waller R.F."/>
            <person name="Patron N.J."/>
            <person name="Cherry J.M."/>
            <person name="Stover N.A."/>
            <person name="Krieger C.J."/>
            <person name="del Toro C."/>
            <person name="Ryder H.F."/>
            <person name="Williamson S.C."/>
            <person name="Barbeau R.A."/>
            <person name="Hamilton E.P."/>
            <person name="Orias E."/>
        </authorList>
    </citation>
    <scope>NUCLEOTIDE SEQUENCE [LARGE SCALE GENOMIC DNA]</scope>
    <source>
        <strain evidence="7">SB210</strain>
    </source>
</reference>
<dbReference type="KEGG" id="tet:TTHERM_00243950"/>
<accession>Q246A4</accession>
<evidence type="ECO:0000313" key="7">
    <source>
        <dbReference type="Proteomes" id="UP000009168"/>
    </source>
</evidence>
<dbReference type="InParanoid" id="Q246A4"/>
<dbReference type="NCBIfam" id="TIGR00055">
    <property type="entry name" value="uppS"/>
    <property type="match status" value="1"/>
</dbReference>
<dbReference type="PROSITE" id="PS01066">
    <property type="entry name" value="UPP_SYNTHASE"/>
    <property type="match status" value="1"/>
</dbReference>
<dbReference type="FunCoup" id="Q246A4">
    <property type="interactions" value="165"/>
</dbReference>
<feature type="compositionally biased region" description="Polar residues" evidence="5">
    <location>
        <begin position="1"/>
        <end position="15"/>
    </location>
</feature>
<gene>
    <name evidence="6" type="ORF">TTHERM_00243950</name>
</gene>
<dbReference type="OMA" id="FDRRDLW"/>
<dbReference type="PANTHER" id="PTHR10291">
    <property type="entry name" value="DEHYDRODOLICHYL DIPHOSPHATE SYNTHASE FAMILY MEMBER"/>
    <property type="match status" value="1"/>
</dbReference>
<dbReference type="GO" id="GO:0016094">
    <property type="term" value="P:polyprenol biosynthetic process"/>
    <property type="evidence" value="ECO:0007669"/>
    <property type="project" value="TreeGrafter"/>
</dbReference>
<dbReference type="FunFam" id="3.40.1180.10:FF:000005">
    <property type="entry name" value="Alkyl transferase"/>
    <property type="match status" value="1"/>
</dbReference>
<keyword evidence="7" id="KW-1185">Reference proteome</keyword>
<evidence type="ECO:0000256" key="2">
    <source>
        <dbReference type="ARBA" id="ARBA00022679"/>
    </source>
</evidence>
<proteinExistence type="inferred from homology"/>
<dbReference type="Proteomes" id="UP000009168">
    <property type="component" value="Unassembled WGS sequence"/>
</dbReference>
<dbReference type="EC" id="2.5.1.-" evidence="4"/>
<dbReference type="OrthoDB" id="4173905at2759"/>
<evidence type="ECO:0000256" key="1">
    <source>
        <dbReference type="ARBA" id="ARBA00005432"/>
    </source>
</evidence>
<dbReference type="HAMAP" id="MF_01139">
    <property type="entry name" value="ISPT"/>
    <property type="match status" value="1"/>
</dbReference>
<dbReference type="SUPFAM" id="SSF64005">
    <property type="entry name" value="Undecaprenyl diphosphate synthase"/>
    <property type="match status" value="1"/>
</dbReference>
<dbReference type="eggNOG" id="KOG1602">
    <property type="taxonomic scope" value="Eukaryota"/>
</dbReference>
<dbReference type="InterPro" id="IPR036424">
    <property type="entry name" value="UPP_synth-like_sf"/>
</dbReference>
<dbReference type="PANTHER" id="PTHR10291:SF43">
    <property type="entry name" value="DEHYDRODOLICHYL DIPHOSPHATE SYNTHASE COMPLEX SUBUNIT DHDDS"/>
    <property type="match status" value="1"/>
</dbReference>
<evidence type="ECO:0000256" key="3">
    <source>
        <dbReference type="ARBA" id="ARBA00022842"/>
    </source>
</evidence>
<dbReference type="GO" id="GO:0005783">
    <property type="term" value="C:endoplasmic reticulum"/>
    <property type="evidence" value="ECO:0007669"/>
    <property type="project" value="TreeGrafter"/>
</dbReference>
<dbReference type="STRING" id="312017.Q246A4"/>
<protein>
    <recommendedName>
        <fullName evidence="4">Alkyl transferase</fullName>
        <ecNumber evidence="4">2.5.1.-</ecNumber>
    </recommendedName>
</protein>
<keyword evidence="2 4" id="KW-0808">Transferase</keyword>
<evidence type="ECO:0000256" key="5">
    <source>
        <dbReference type="SAM" id="MobiDB-lite"/>
    </source>
</evidence>
<dbReference type="RefSeq" id="XP_001023724.1">
    <property type="nucleotide sequence ID" value="XM_001023724.1"/>
</dbReference>
<feature type="region of interest" description="Disordered" evidence="5">
    <location>
        <begin position="1"/>
        <end position="22"/>
    </location>
</feature>
<dbReference type="Pfam" id="PF01255">
    <property type="entry name" value="Prenyltransf"/>
    <property type="match status" value="1"/>
</dbReference>
<dbReference type="InterPro" id="IPR001441">
    <property type="entry name" value="UPP_synth-like"/>
</dbReference>
<dbReference type="InterPro" id="IPR018520">
    <property type="entry name" value="UPP_synth-like_CS"/>
</dbReference>
<dbReference type="CDD" id="cd00475">
    <property type="entry name" value="Cis_IPPS"/>
    <property type="match status" value="1"/>
</dbReference>
<evidence type="ECO:0000313" key="6">
    <source>
        <dbReference type="EMBL" id="EAS03479.1"/>
    </source>
</evidence>
<dbReference type="EMBL" id="GG662474">
    <property type="protein sequence ID" value="EAS03479.1"/>
    <property type="molecule type" value="Genomic_DNA"/>
</dbReference>